<evidence type="ECO:0000256" key="1">
    <source>
        <dbReference type="SAM" id="Phobius"/>
    </source>
</evidence>
<feature type="transmembrane region" description="Helical" evidence="1">
    <location>
        <begin position="72"/>
        <end position="89"/>
    </location>
</feature>
<proteinExistence type="predicted"/>
<keyword evidence="1" id="KW-0812">Transmembrane</keyword>
<organism evidence="3">
    <name type="scientific">Solanum chacoense</name>
    <name type="common">Chaco potato</name>
    <dbReference type="NCBI Taxonomy" id="4108"/>
    <lineage>
        <taxon>Eukaryota</taxon>
        <taxon>Viridiplantae</taxon>
        <taxon>Streptophyta</taxon>
        <taxon>Embryophyta</taxon>
        <taxon>Tracheophyta</taxon>
        <taxon>Spermatophyta</taxon>
        <taxon>Magnoliopsida</taxon>
        <taxon>eudicotyledons</taxon>
        <taxon>Gunneridae</taxon>
        <taxon>Pentapetalae</taxon>
        <taxon>asterids</taxon>
        <taxon>lamiids</taxon>
        <taxon>Solanales</taxon>
        <taxon>Solanaceae</taxon>
        <taxon>Solanoideae</taxon>
        <taxon>Solaneae</taxon>
        <taxon>Solanum</taxon>
    </lineage>
</organism>
<feature type="chain" id="PRO_5006865553" evidence="2">
    <location>
        <begin position="22"/>
        <end position="98"/>
    </location>
</feature>
<protein>
    <submittedName>
        <fullName evidence="3">Putative ovule protein</fullName>
    </submittedName>
</protein>
<feature type="signal peptide" evidence="2">
    <location>
        <begin position="1"/>
        <end position="21"/>
    </location>
</feature>
<dbReference type="AlphaFoldDB" id="A0A0V0GUG2"/>
<sequence length="98" mass="11025">MKKKMIYILSRILALVTPADANNLLLSKAVKITPLRVRQVKNHTFLGTLDNQTALQRTYRNSPSPTTKYREYQLLLLAYGVGLTIFATWSSPSRGCPS</sequence>
<keyword evidence="2" id="KW-0732">Signal</keyword>
<evidence type="ECO:0000256" key="2">
    <source>
        <dbReference type="SAM" id="SignalP"/>
    </source>
</evidence>
<name>A0A0V0GUG2_SOLCH</name>
<keyword evidence="1" id="KW-0472">Membrane</keyword>
<keyword evidence="1" id="KW-1133">Transmembrane helix</keyword>
<dbReference type="EMBL" id="GEDG01031972">
    <property type="protein sequence ID" value="JAP11072.1"/>
    <property type="molecule type" value="Transcribed_RNA"/>
</dbReference>
<reference evidence="3" key="1">
    <citation type="submission" date="2015-12" db="EMBL/GenBank/DDBJ databases">
        <title>Gene expression during late stages of embryo sac development: a critical building block for successful pollen-pistil interactions.</title>
        <authorList>
            <person name="Liu Y."/>
            <person name="Joly V."/>
            <person name="Sabar M."/>
            <person name="Matton D.P."/>
        </authorList>
    </citation>
    <scope>NUCLEOTIDE SEQUENCE</scope>
</reference>
<evidence type="ECO:0000313" key="3">
    <source>
        <dbReference type="EMBL" id="JAP11072.1"/>
    </source>
</evidence>
<accession>A0A0V0GUG2</accession>